<reference evidence="1" key="1">
    <citation type="submission" date="2016-05" db="EMBL/GenBank/DDBJ databases">
        <authorList>
            <person name="Lavstsen T."/>
            <person name="Jespersen J.S."/>
        </authorList>
    </citation>
    <scope>NUCLEOTIDE SEQUENCE</scope>
    <source>
        <tissue evidence="1">Brain</tissue>
    </source>
</reference>
<sequence>EREREGERQTEREGERRSLWSCQRWILISLDDQGTWLLLRSLVQEGNGLHLHTLSSDFTNLVFMQNEQGAEEQL</sequence>
<evidence type="ECO:0000313" key="1">
    <source>
        <dbReference type="EMBL" id="SBQ89042.1"/>
    </source>
</evidence>
<name>A0A1A8HX90_NOTKU</name>
<accession>A0A1A8HX90</accession>
<feature type="non-terminal residue" evidence="1">
    <location>
        <position position="74"/>
    </location>
</feature>
<dbReference type="EMBL" id="HAED01003131">
    <property type="protein sequence ID" value="SBQ89042.1"/>
    <property type="molecule type" value="Transcribed_RNA"/>
</dbReference>
<reference evidence="1" key="2">
    <citation type="submission" date="2016-06" db="EMBL/GenBank/DDBJ databases">
        <title>The genome of a short-lived fish provides insights into sex chromosome evolution and the genetic control of aging.</title>
        <authorList>
            <person name="Reichwald K."/>
            <person name="Felder M."/>
            <person name="Petzold A."/>
            <person name="Koch P."/>
            <person name="Groth M."/>
            <person name="Platzer M."/>
        </authorList>
    </citation>
    <scope>NUCLEOTIDE SEQUENCE</scope>
    <source>
        <tissue evidence="1">Brain</tissue>
    </source>
</reference>
<feature type="non-terminal residue" evidence="1">
    <location>
        <position position="1"/>
    </location>
</feature>
<gene>
    <name evidence="1" type="primary">Nfu_g_1_006456</name>
</gene>
<dbReference type="AlphaFoldDB" id="A0A1A8HX90"/>
<organism evidence="1">
    <name type="scientific">Nothobranchius kuhntae</name>
    <name type="common">Beira killifish</name>
    <dbReference type="NCBI Taxonomy" id="321403"/>
    <lineage>
        <taxon>Eukaryota</taxon>
        <taxon>Metazoa</taxon>
        <taxon>Chordata</taxon>
        <taxon>Craniata</taxon>
        <taxon>Vertebrata</taxon>
        <taxon>Euteleostomi</taxon>
        <taxon>Actinopterygii</taxon>
        <taxon>Neopterygii</taxon>
        <taxon>Teleostei</taxon>
        <taxon>Neoteleostei</taxon>
        <taxon>Acanthomorphata</taxon>
        <taxon>Ovalentaria</taxon>
        <taxon>Atherinomorphae</taxon>
        <taxon>Cyprinodontiformes</taxon>
        <taxon>Nothobranchiidae</taxon>
        <taxon>Nothobranchius</taxon>
    </lineage>
</organism>
<proteinExistence type="predicted"/>
<protein>
    <submittedName>
        <fullName evidence="1">Uncharacterized protein</fullName>
    </submittedName>
</protein>